<dbReference type="PANTHER" id="PTHR45835">
    <property type="entry name" value="YALI0A06105P"/>
    <property type="match status" value="1"/>
</dbReference>
<feature type="region of interest" description="Disordered" evidence="1">
    <location>
        <begin position="734"/>
        <end position="765"/>
    </location>
</feature>
<evidence type="ECO:0000256" key="1">
    <source>
        <dbReference type="SAM" id="MobiDB-lite"/>
    </source>
</evidence>
<reference evidence="3" key="1">
    <citation type="journal article" date="2019" name="Sci. Rep.">
        <title>Draft genome of Tanacetum cinerariifolium, the natural source of mosquito coil.</title>
        <authorList>
            <person name="Yamashiro T."/>
            <person name="Shiraishi A."/>
            <person name="Satake H."/>
            <person name="Nakayama K."/>
        </authorList>
    </citation>
    <scope>NUCLEOTIDE SEQUENCE</scope>
</reference>
<feature type="non-terminal residue" evidence="3">
    <location>
        <position position="1"/>
    </location>
</feature>
<dbReference type="InterPro" id="IPR036397">
    <property type="entry name" value="RNaseH_sf"/>
</dbReference>
<keyword evidence="3" id="KW-0808">Transferase</keyword>
<evidence type="ECO:0000313" key="3">
    <source>
        <dbReference type="EMBL" id="GEY77864.1"/>
    </source>
</evidence>
<keyword evidence="3" id="KW-0695">RNA-directed DNA polymerase</keyword>
<dbReference type="GO" id="GO:0015074">
    <property type="term" value="P:DNA integration"/>
    <property type="evidence" value="ECO:0007669"/>
    <property type="project" value="InterPro"/>
</dbReference>
<dbReference type="PROSITE" id="PS50994">
    <property type="entry name" value="INTEGRASE"/>
    <property type="match status" value="1"/>
</dbReference>
<dbReference type="AlphaFoldDB" id="A0A699HV38"/>
<accession>A0A699HV38</accession>
<dbReference type="PANTHER" id="PTHR45835:SF99">
    <property type="entry name" value="CHROMO DOMAIN-CONTAINING PROTEIN-RELATED"/>
    <property type="match status" value="1"/>
</dbReference>
<sequence length="841" mass="94874">KSAIFTPIRETDPVDKLARIYLKEVITRHGISVSIISDRDPRFASNFWRSLQNTLGTRLDMSTAYHLETDGQSERTIQTLEDMLRACAIDFGKGWVNHLPLVEFSYNNSYHATIKAASFEALYGQKCCSPVCWTEVGEAQILDPELIQETTEKIVQIKERMQAAHDRQKSYADLKRKPMEFQVTNRVMLKVSPGKGVVRFGKRGKLNPRVHNTFHVSNLKKCHAEEPLAVPLDGLHFDDKLQFVEEPVLYLKGQPKLGLWYLRDSPFDLEAYSDSDYAGANFDRKSTTEEYVAVANCCRQGKNGEKLVSAAGVAYLEKTGGNVEFHQIVDFLTSSYIHHSLTGEGSGWSRVPRNHGGAMAQIRPNGAPIQSSNPPLSTGNTVGSGDDRMEHEVKLTDLVPQTPHDSPLSGGHTLGSDEVSLTLKELIVLCITLSQKVLDVEKVKTAQAKEVASLKKRVTKLEQRRSLRISCFLPLRASTSRRHSLGRRTVYKQGRKNFKSQQKFQDINDLVDEEMIVKDKGSGEKGGNTVKTVSTARPDISATRPDISAARAEVSTAEPKTPPTTTTLFDDEDVIIADTLVKIKNKGKGILQEPEPVKKTKKRDQGQIERDAKVALKIQAVLDEEVRIERERQEEAFKAALAGLYDKYTVEERSKLLAEFFERRKKQLAKERAEAIRSKPPTKTLLRNLMMTYLEHTSRFTHAQLKSRSFEEIQKLYSKEQKWVDASVPIGSEEDEKRVKSRKKRVTGSSSKQKSSKKQKVNDQESVDSDKELRICLKVVLDVDKAINYETLDVKSLIVDYESQKLGIMEAVLDRQDVLDLHKTVMERFPSNDPEGYDLIL</sequence>
<feature type="domain" description="Integrase catalytic" evidence="2">
    <location>
        <begin position="1"/>
        <end position="126"/>
    </location>
</feature>
<proteinExistence type="predicted"/>
<dbReference type="Gene3D" id="3.30.420.10">
    <property type="entry name" value="Ribonuclease H-like superfamily/Ribonuclease H"/>
    <property type="match status" value="1"/>
</dbReference>
<dbReference type="EMBL" id="BKCJ010208852">
    <property type="protein sequence ID" value="GEY77864.1"/>
    <property type="molecule type" value="Genomic_DNA"/>
</dbReference>
<dbReference type="SUPFAM" id="SSF53098">
    <property type="entry name" value="Ribonuclease H-like"/>
    <property type="match status" value="1"/>
</dbReference>
<evidence type="ECO:0000259" key="2">
    <source>
        <dbReference type="PROSITE" id="PS50994"/>
    </source>
</evidence>
<protein>
    <submittedName>
        <fullName evidence="3">Putative reverse transcriptase domain, ribonuclease H-like domain, aspartic peptidase domain protein</fullName>
    </submittedName>
</protein>
<dbReference type="InterPro" id="IPR001584">
    <property type="entry name" value="Integrase_cat-core"/>
</dbReference>
<name>A0A699HV38_TANCI</name>
<comment type="caution">
    <text evidence="3">The sequence shown here is derived from an EMBL/GenBank/DDBJ whole genome shotgun (WGS) entry which is preliminary data.</text>
</comment>
<organism evidence="3">
    <name type="scientific">Tanacetum cinerariifolium</name>
    <name type="common">Dalmatian daisy</name>
    <name type="synonym">Chrysanthemum cinerariifolium</name>
    <dbReference type="NCBI Taxonomy" id="118510"/>
    <lineage>
        <taxon>Eukaryota</taxon>
        <taxon>Viridiplantae</taxon>
        <taxon>Streptophyta</taxon>
        <taxon>Embryophyta</taxon>
        <taxon>Tracheophyta</taxon>
        <taxon>Spermatophyta</taxon>
        <taxon>Magnoliopsida</taxon>
        <taxon>eudicotyledons</taxon>
        <taxon>Gunneridae</taxon>
        <taxon>Pentapetalae</taxon>
        <taxon>asterids</taxon>
        <taxon>campanulids</taxon>
        <taxon>Asterales</taxon>
        <taxon>Asteraceae</taxon>
        <taxon>Asteroideae</taxon>
        <taxon>Anthemideae</taxon>
        <taxon>Anthemidinae</taxon>
        <taxon>Tanacetum</taxon>
    </lineage>
</organism>
<keyword evidence="3" id="KW-0548">Nucleotidyltransferase</keyword>
<dbReference type="InterPro" id="IPR012337">
    <property type="entry name" value="RNaseH-like_sf"/>
</dbReference>
<gene>
    <name evidence="3" type="ORF">Tci_449838</name>
</gene>
<dbReference type="GO" id="GO:0003676">
    <property type="term" value="F:nucleic acid binding"/>
    <property type="evidence" value="ECO:0007669"/>
    <property type="project" value="InterPro"/>
</dbReference>
<dbReference type="GO" id="GO:0003964">
    <property type="term" value="F:RNA-directed DNA polymerase activity"/>
    <property type="evidence" value="ECO:0007669"/>
    <property type="project" value="UniProtKB-KW"/>
</dbReference>